<feature type="transmembrane region" description="Helical" evidence="1">
    <location>
        <begin position="52"/>
        <end position="72"/>
    </location>
</feature>
<reference evidence="3" key="1">
    <citation type="submission" date="2012-11" db="EMBL/GenBank/DDBJ databases">
        <authorList>
            <person name="Lucero-Rivera Y.E."/>
            <person name="Tovar-Ramirez D."/>
        </authorList>
    </citation>
    <scope>NUCLEOTIDE SEQUENCE [LARGE SCALE GENOMIC DNA]</scope>
    <source>
        <strain evidence="3">Araruama</strain>
    </source>
</reference>
<keyword evidence="1" id="KW-0812">Transmembrane</keyword>
<accession>A0A1V1NT00</accession>
<dbReference type="EMBL" id="ATBP01002592">
    <property type="protein sequence ID" value="ETR65683.1"/>
    <property type="molecule type" value="Genomic_DNA"/>
</dbReference>
<evidence type="ECO:0000313" key="2">
    <source>
        <dbReference type="EMBL" id="ETR65683.1"/>
    </source>
</evidence>
<gene>
    <name evidence="2" type="ORF">OMM_05955</name>
</gene>
<evidence type="ECO:0000256" key="1">
    <source>
        <dbReference type="SAM" id="Phobius"/>
    </source>
</evidence>
<organism evidence="2 3">
    <name type="scientific">Candidatus Magnetoglobus multicellularis str. Araruama</name>
    <dbReference type="NCBI Taxonomy" id="890399"/>
    <lineage>
        <taxon>Bacteria</taxon>
        <taxon>Pseudomonadati</taxon>
        <taxon>Thermodesulfobacteriota</taxon>
        <taxon>Desulfobacteria</taxon>
        <taxon>Desulfobacterales</taxon>
        <taxon>Desulfobacteraceae</taxon>
        <taxon>Candidatus Magnetoglobus</taxon>
    </lineage>
</organism>
<keyword evidence="1" id="KW-0472">Membrane</keyword>
<dbReference type="Proteomes" id="UP000189670">
    <property type="component" value="Unassembled WGS sequence"/>
</dbReference>
<name>A0A1V1NT00_9BACT</name>
<comment type="caution">
    <text evidence="2">The sequence shown here is derived from an EMBL/GenBank/DDBJ whole genome shotgun (WGS) entry which is preliminary data.</text>
</comment>
<keyword evidence="1" id="KW-1133">Transmembrane helix</keyword>
<dbReference type="AlphaFoldDB" id="A0A1V1NT00"/>
<sequence>MQTFANCLWIKAKAINGIAATAKSEKGTFKLWAMPTLLTFELFYKGDINMNLFNFLIIMTFIIINVQSILWADTSADNPARVTTPCGLPDDMNCFEDGKTAYAPEVNANFKAVYDRIQKFASGITILDNGNVGIGVSQPNTKLQISGDISTNANIIMTGRAPNIRKILMINRLQFVVVRAGKKLALLLLFVE</sequence>
<proteinExistence type="predicted"/>
<protein>
    <submittedName>
        <fullName evidence="2">Uncharacterized protein</fullName>
    </submittedName>
</protein>
<evidence type="ECO:0000313" key="3">
    <source>
        <dbReference type="Proteomes" id="UP000189670"/>
    </source>
</evidence>